<feature type="compositionally biased region" description="Low complexity" evidence="1">
    <location>
        <begin position="63"/>
        <end position="102"/>
    </location>
</feature>
<dbReference type="Gene3D" id="3.20.20.80">
    <property type="entry name" value="Glycosidases"/>
    <property type="match status" value="1"/>
</dbReference>
<feature type="compositionally biased region" description="Low complexity" evidence="1">
    <location>
        <begin position="119"/>
        <end position="130"/>
    </location>
</feature>
<dbReference type="SUPFAM" id="SSF51445">
    <property type="entry name" value="(Trans)glycosidases"/>
    <property type="match status" value="1"/>
</dbReference>
<keyword evidence="2" id="KW-0732">Signal</keyword>
<feature type="compositionally biased region" description="Basic residues" evidence="1">
    <location>
        <begin position="50"/>
        <end position="62"/>
    </location>
</feature>
<dbReference type="InterPro" id="IPR053183">
    <property type="entry name" value="ASL1"/>
</dbReference>
<feature type="domain" description="Asl1-like glycosyl hydrolase catalytic" evidence="3">
    <location>
        <begin position="154"/>
        <end position="375"/>
    </location>
</feature>
<name>A0AAV5A3P7_9AGAM</name>
<dbReference type="Pfam" id="PF11790">
    <property type="entry name" value="Glyco_hydro_cc"/>
    <property type="match status" value="1"/>
</dbReference>
<dbReference type="InterPro" id="IPR024655">
    <property type="entry name" value="Asl1_glyco_hydro_catalytic"/>
</dbReference>
<dbReference type="PANTHER" id="PTHR34154:SF14">
    <property type="entry name" value="ASL1-LIKE GLYCOSYL HYDROLASE CATALYTIC DOMAIN-CONTAINING PROTEIN"/>
    <property type="match status" value="1"/>
</dbReference>
<protein>
    <recommendedName>
        <fullName evidence="3">Asl1-like glycosyl hydrolase catalytic domain-containing protein</fullName>
    </recommendedName>
</protein>
<evidence type="ECO:0000313" key="4">
    <source>
        <dbReference type="EMBL" id="GJJ07374.1"/>
    </source>
</evidence>
<dbReference type="PANTHER" id="PTHR34154">
    <property type="entry name" value="ALKALI-SENSITIVE LINKAGE PROTEIN 1"/>
    <property type="match status" value="1"/>
</dbReference>
<comment type="caution">
    <text evidence="4">The sequence shown here is derived from an EMBL/GenBank/DDBJ whole genome shotgun (WGS) entry which is preliminary data.</text>
</comment>
<dbReference type="GO" id="GO:0009277">
    <property type="term" value="C:fungal-type cell wall"/>
    <property type="evidence" value="ECO:0007669"/>
    <property type="project" value="TreeGrafter"/>
</dbReference>
<feature type="compositionally biased region" description="Pro residues" evidence="1">
    <location>
        <begin position="103"/>
        <end position="118"/>
    </location>
</feature>
<feature type="chain" id="PRO_5043797750" description="Asl1-like glycosyl hydrolase catalytic domain-containing protein" evidence="2">
    <location>
        <begin position="31"/>
        <end position="380"/>
    </location>
</feature>
<keyword evidence="5" id="KW-1185">Reference proteome</keyword>
<feature type="signal peptide" evidence="2">
    <location>
        <begin position="1"/>
        <end position="30"/>
    </location>
</feature>
<dbReference type="Proteomes" id="UP001050691">
    <property type="component" value="Unassembled WGS sequence"/>
</dbReference>
<accession>A0AAV5A3P7</accession>
<evidence type="ECO:0000259" key="3">
    <source>
        <dbReference type="Pfam" id="PF11790"/>
    </source>
</evidence>
<gene>
    <name evidence="4" type="ORF">Clacol_001576</name>
</gene>
<evidence type="ECO:0000256" key="1">
    <source>
        <dbReference type="SAM" id="MobiDB-lite"/>
    </source>
</evidence>
<organism evidence="4 5">
    <name type="scientific">Clathrus columnatus</name>
    <dbReference type="NCBI Taxonomy" id="1419009"/>
    <lineage>
        <taxon>Eukaryota</taxon>
        <taxon>Fungi</taxon>
        <taxon>Dikarya</taxon>
        <taxon>Basidiomycota</taxon>
        <taxon>Agaricomycotina</taxon>
        <taxon>Agaricomycetes</taxon>
        <taxon>Phallomycetidae</taxon>
        <taxon>Phallales</taxon>
        <taxon>Clathraceae</taxon>
        <taxon>Clathrus</taxon>
    </lineage>
</organism>
<evidence type="ECO:0000313" key="5">
    <source>
        <dbReference type="Proteomes" id="UP001050691"/>
    </source>
</evidence>
<evidence type="ECO:0000256" key="2">
    <source>
        <dbReference type="SAM" id="SignalP"/>
    </source>
</evidence>
<sequence>MAVRKQIFSLISLLSIAVLIASFQTTSVSALSLDSHHHARDLHHHDIVAKKKRSTKQKRCKSRPAPSSASAPAPSKSAAVAAAPAPASSSHPAATHSSTPQAASPPPPPKTTSSPPPKASQSSSGSSQSFASFMPNKALLGWGADPSGINQWLHMDVYYNWGPTPSTQGAAPKFMPMLWGTKNTDTWTSQVLNSPNPPFAVKSFNEPELPGSGSLSPSDAAGVWNQLLLPLVKKGVQVGSPAVTSDSGAKPWLNSFFAACNNGLPNCGARFVDIHYYGQNAQDLISFVEDMHNTYGLPIMVSEFACQSFTGGAPSTQSQVDSFAGTVTAFMQSTDYIIAYAAFGAINDIESTGVAATNSMFNGNSESPNALAEIYYPVLG</sequence>
<dbReference type="InterPro" id="IPR017853">
    <property type="entry name" value="GH"/>
</dbReference>
<feature type="region of interest" description="Disordered" evidence="1">
    <location>
        <begin position="42"/>
        <end position="130"/>
    </location>
</feature>
<reference evidence="4" key="1">
    <citation type="submission" date="2021-10" db="EMBL/GenBank/DDBJ databases">
        <title>De novo Genome Assembly of Clathrus columnatus (Basidiomycota, Fungi) Using Illumina and Nanopore Sequence Data.</title>
        <authorList>
            <person name="Ogiso-Tanaka E."/>
            <person name="Itagaki H."/>
            <person name="Hosoya T."/>
            <person name="Hosaka K."/>
        </authorList>
    </citation>
    <scope>NUCLEOTIDE SEQUENCE</scope>
    <source>
        <strain evidence="4">MO-923</strain>
    </source>
</reference>
<dbReference type="GO" id="GO:0071966">
    <property type="term" value="P:fungal-type cell wall polysaccharide metabolic process"/>
    <property type="evidence" value="ECO:0007669"/>
    <property type="project" value="TreeGrafter"/>
</dbReference>
<proteinExistence type="predicted"/>
<dbReference type="EMBL" id="BPWL01000002">
    <property type="protein sequence ID" value="GJJ07374.1"/>
    <property type="molecule type" value="Genomic_DNA"/>
</dbReference>
<dbReference type="AlphaFoldDB" id="A0AAV5A3P7"/>